<reference evidence="3" key="1">
    <citation type="submission" date="2020-10" db="EMBL/GenBank/DDBJ databases">
        <authorList>
            <person name="Gilroy R."/>
        </authorList>
    </citation>
    <scope>NUCLEOTIDE SEQUENCE</scope>
    <source>
        <strain evidence="3">ChiSjej2B20-13462</strain>
    </source>
</reference>
<gene>
    <name evidence="3" type="ORF">IAA67_04250</name>
</gene>
<evidence type="ECO:0000313" key="4">
    <source>
        <dbReference type="Proteomes" id="UP000886874"/>
    </source>
</evidence>
<dbReference type="InterPro" id="IPR011249">
    <property type="entry name" value="Metalloenz_LuxS/M16"/>
</dbReference>
<evidence type="ECO:0000313" key="3">
    <source>
        <dbReference type="EMBL" id="HIQ69526.1"/>
    </source>
</evidence>
<dbReference type="Gene3D" id="3.30.830.10">
    <property type="entry name" value="Metalloenzyme, LuxS/M16 peptidase-like"/>
    <property type="match status" value="2"/>
</dbReference>
<reference evidence="3" key="2">
    <citation type="journal article" date="2021" name="PeerJ">
        <title>Extensive microbial diversity within the chicken gut microbiome revealed by metagenomics and culture.</title>
        <authorList>
            <person name="Gilroy R."/>
            <person name="Ravi A."/>
            <person name="Getino M."/>
            <person name="Pursley I."/>
            <person name="Horton D.L."/>
            <person name="Alikhan N.F."/>
            <person name="Baker D."/>
            <person name="Gharbi K."/>
            <person name="Hall N."/>
            <person name="Watson M."/>
            <person name="Adriaenssens E.M."/>
            <person name="Foster-Nyarko E."/>
            <person name="Jarju S."/>
            <person name="Secka A."/>
            <person name="Antonio M."/>
            <person name="Oren A."/>
            <person name="Chaudhuri R.R."/>
            <person name="La Ragione R."/>
            <person name="Hildebrand F."/>
            <person name="Pallen M.J."/>
        </authorList>
    </citation>
    <scope>NUCLEOTIDE SEQUENCE</scope>
    <source>
        <strain evidence="3">ChiSjej2B20-13462</strain>
    </source>
</reference>
<sequence>MNRTDFPRLGERLYEDRLPCGLLVRVVPKPGFAKTYAFLAVDYGSIDTAFTADGVRVDSPRGVAHYLEHKMFDMPDGSAMQQFSKFGGNPNAFTSYDITAYYVECTDRVAENLRTLLNFVATPYFTDESVEKERGIIAQEIRMYEDSADSRVYESLFGAIFAHHPVRHAIAGTVESIGEITKDTLYACYNAFYTPANQVLCVVGDVDPEEIYRIAAETIPDRPSPVLVRDYGPAETMRPQTSLVESAMEVSMPTFALGFKTEPAAPGPDSMVQELLGELAAECLMGESSPLYTRLYEDGRIDADFSCGYEGLKGVSLLTAGGDSRDPYAVRDAILEEAQRLGRTGIDPTLFEQLKRSAFGRRIRGLDSFESICYRLCAYHFEGVEYLTFPEVFAQVTLARVEEFLRRTVTEERSALSVIRPRS</sequence>
<dbReference type="Pfam" id="PF05193">
    <property type="entry name" value="Peptidase_M16_C"/>
    <property type="match status" value="1"/>
</dbReference>
<dbReference type="PANTHER" id="PTHR11851:SF134">
    <property type="entry name" value="ZINC-DEPENDENT PROTEASE"/>
    <property type="match status" value="1"/>
</dbReference>
<dbReference type="InterPro" id="IPR050361">
    <property type="entry name" value="MPP/UQCRC_Complex"/>
</dbReference>
<dbReference type="EMBL" id="DVFN01000064">
    <property type="protein sequence ID" value="HIQ69526.1"/>
    <property type="molecule type" value="Genomic_DNA"/>
</dbReference>
<dbReference type="GO" id="GO:0046872">
    <property type="term" value="F:metal ion binding"/>
    <property type="evidence" value="ECO:0007669"/>
    <property type="project" value="InterPro"/>
</dbReference>
<dbReference type="Proteomes" id="UP000886874">
    <property type="component" value="Unassembled WGS sequence"/>
</dbReference>
<evidence type="ECO:0000259" key="2">
    <source>
        <dbReference type="Pfam" id="PF05193"/>
    </source>
</evidence>
<dbReference type="PANTHER" id="PTHR11851">
    <property type="entry name" value="METALLOPROTEASE"/>
    <property type="match status" value="1"/>
</dbReference>
<comment type="caution">
    <text evidence="3">The sequence shown here is derived from an EMBL/GenBank/DDBJ whole genome shotgun (WGS) entry which is preliminary data.</text>
</comment>
<name>A0A9D0Z6J8_9FIRM</name>
<dbReference type="SUPFAM" id="SSF63411">
    <property type="entry name" value="LuxS/MPP-like metallohydrolase"/>
    <property type="match status" value="2"/>
</dbReference>
<protein>
    <submittedName>
        <fullName evidence="3">Insulinase family protein</fullName>
    </submittedName>
</protein>
<accession>A0A9D0Z6J8</accession>
<feature type="domain" description="Peptidase M16 C-terminal" evidence="2">
    <location>
        <begin position="180"/>
        <end position="356"/>
    </location>
</feature>
<dbReference type="AlphaFoldDB" id="A0A9D0Z6J8"/>
<dbReference type="InterPro" id="IPR011765">
    <property type="entry name" value="Pept_M16_N"/>
</dbReference>
<dbReference type="Pfam" id="PF00675">
    <property type="entry name" value="Peptidase_M16"/>
    <property type="match status" value="1"/>
</dbReference>
<proteinExistence type="predicted"/>
<dbReference type="NCBIfam" id="NF047421">
    <property type="entry name" value="YfmH_fam"/>
    <property type="match status" value="1"/>
</dbReference>
<organism evidence="3 4">
    <name type="scientific">Candidatus Avoscillospira stercorigallinarum</name>
    <dbReference type="NCBI Taxonomy" id="2840708"/>
    <lineage>
        <taxon>Bacteria</taxon>
        <taxon>Bacillati</taxon>
        <taxon>Bacillota</taxon>
        <taxon>Clostridia</taxon>
        <taxon>Eubacteriales</taxon>
        <taxon>Oscillospiraceae</taxon>
        <taxon>Oscillospiraceae incertae sedis</taxon>
        <taxon>Candidatus Avoscillospira</taxon>
    </lineage>
</organism>
<evidence type="ECO:0000259" key="1">
    <source>
        <dbReference type="Pfam" id="PF00675"/>
    </source>
</evidence>
<feature type="domain" description="Peptidase M16 N-terminal" evidence="1">
    <location>
        <begin position="61"/>
        <end position="173"/>
    </location>
</feature>
<dbReference type="InterPro" id="IPR007863">
    <property type="entry name" value="Peptidase_M16_C"/>
</dbReference>